<keyword evidence="2" id="KW-1185">Reference proteome</keyword>
<gene>
    <name evidence="1" type="ORF">EV666_10418</name>
</gene>
<accession>A0A4V2RXH2</accession>
<evidence type="ECO:0000313" key="2">
    <source>
        <dbReference type="Proteomes" id="UP000294881"/>
    </source>
</evidence>
<dbReference type="RefSeq" id="WP_132004719.1">
    <property type="nucleotide sequence ID" value="NZ_JBHUNN010000002.1"/>
</dbReference>
<proteinExistence type="predicted"/>
<dbReference type="EMBL" id="SLWL01000004">
    <property type="protein sequence ID" value="TCO14068.1"/>
    <property type="molecule type" value="Genomic_DNA"/>
</dbReference>
<dbReference type="Proteomes" id="UP000294881">
    <property type="component" value="Unassembled WGS sequence"/>
</dbReference>
<reference evidence="1 2" key="1">
    <citation type="submission" date="2019-03" db="EMBL/GenBank/DDBJ databases">
        <title>Genomic Encyclopedia of Type Strains, Phase IV (KMG-IV): sequencing the most valuable type-strain genomes for metagenomic binning, comparative biology and taxonomic classification.</title>
        <authorList>
            <person name="Goeker M."/>
        </authorList>
    </citation>
    <scope>NUCLEOTIDE SEQUENCE [LARGE SCALE GENOMIC DNA]</scope>
    <source>
        <strain evidence="1 2">DSM 22958</strain>
    </source>
</reference>
<name>A0A4V2RXH2_9HYPH</name>
<organism evidence="1 2">
    <name type="scientific">Camelimonas lactis</name>
    <dbReference type="NCBI Taxonomy" id="659006"/>
    <lineage>
        <taxon>Bacteria</taxon>
        <taxon>Pseudomonadati</taxon>
        <taxon>Pseudomonadota</taxon>
        <taxon>Alphaproteobacteria</taxon>
        <taxon>Hyphomicrobiales</taxon>
        <taxon>Chelatococcaceae</taxon>
        <taxon>Camelimonas</taxon>
    </lineage>
</organism>
<dbReference type="AlphaFoldDB" id="A0A4V2RXH2"/>
<comment type="caution">
    <text evidence="1">The sequence shown here is derived from an EMBL/GenBank/DDBJ whole genome shotgun (WGS) entry which is preliminary data.</text>
</comment>
<evidence type="ECO:0000313" key="1">
    <source>
        <dbReference type="EMBL" id="TCO14068.1"/>
    </source>
</evidence>
<protein>
    <submittedName>
        <fullName evidence="1">Uncharacterized protein</fullName>
    </submittedName>
</protein>
<sequence length="75" mass="8477">MKITHKASAHPHFAIPNDYDVTAAITRDGFYCVGEERLARGEITTEAFAKFIGDSIRRKLDRWRAEREASGISSH</sequence>